<comment type="caution">
    <text evidence="7">The sequence shown here is derived from an EMBL/GenBank/DDBJ whole genome shotgun (WGS) entry which is preliminary data.</text>
</comment>
<proteinExistence type="inferred from homology"/>
<evidence type="ECO:0000256" key="5">
    <source>
        <dbReference type="RuleBase" id="RU003345"/>
    </source>
</evidence>
<dbReference type="PANTHER" id="PTHR42986">
    <property type="entry name" value="BENZALDEHYDE DEHYDROGENASE YFMT"/>
    <property type="match status" value="1"/>
</dbReference>
<evidence type="ECO:0000256" key="3">
    <source>
        <dbReference type="ARBA" id="ARBA00023027"/>
    </source>
</evidence>
<dbReference type="InterPro" id="IPR016162">
    <property type="entry name" value="Ald_DH_N"/>
</dbReference>
<gene>
    <name evidence="7" type="ORF">GFB49_15300</name>
</gene>
<evidence type="ECO:0000259" key="6">
    <source>
        <dbReference type="Pfam" id="PF00171"/>
    </source>
</evidence>
<dbReference type="RefSeq" id="WP_153216804.1">
    <property type="nucleotide sequence ID" value="NZ_WIBF01000010.1"/>
</dbReference>
<feature type="active site" evidence="4">
    <location>
        <position position="250"/>
    </location>
</feature>
<keyword evidence="3" id="KW-0520">NAD</keyword>
<dbReference type="EMBL" id="WIBF01000010">
    <property type="protein sequence ID" value="MQQ09831.1"/>
    <property type="molecule type" value="Genomic_DNA"/>
</dbReference>
<dbReference type="SUPFAM" id="SSF53720">
    <property type="entry name" value="ALDH-like"/>
    <property type="match status" value="1"/>
</dbReference>
<protein>
    <submittedName>
        <fullName evidence="7">Aldehyde dehydrogenase family protein</fullName>
    </submittedName>
</protein>
<dbReference type="CDD" id="cd07105">
    <property type="entry name" value="ALDH_SaliADH"/>
    <property type="match status" value="1"/>
</dbReference>
<dbReference type="PANTHER" id="PTHR42986:SF1">
    <property type="entry name" value="BENZALDEHYDE DEHYDROGENASE YFMT"/>
    <property type="match status" value="1"/>
</dbReference>
<feature type="domain" description="Aldehyde dehydrogenase" evidence="6">
    <location>
        <begin position="15"/>
        <end position="471"/>
    </location>
</feature>
<accession>A0A843YG45</accession>
<evidence type="ECO:0000313" key="7">
    <source>
        <dbReference type="EMBL" id="MQQ09831.1"/>
    </source>
</evidence>
<reference evidence="7 8" key="1">
    <citation type="submission" date="2019-10" db="EMBL/GenBank/DDBJ databases">
        <title>Epibacterium sp. nov., isolated from seawater.</title>
        <authorList>
            <person name="Zhang X."/>
            <person name="Li N."/>
        </authorList>
    </citation>
    <scope>NUCLEOTIDE SEQUENCE [LARGE SCALE GENOMIC DNA]</scope>
    <source>
        <strain evidence="7 8">SM1979</strain>
    </source>
</reference>
<dbReference type="Gene3D" id="3.40.309.10">
    <property type="entry name" value="Aldehyde Dehydrogenase, Chain A, domain 2"/>
    <property type="match status" value="1"/>
</dbReference>
<dbReference type="Gene3D" id="3.40.605.10">
    <property type="entry name" value="Aldehyde Dehydrogenase, Chain A, domain 1"/>
    <property type="match status" value="1"/>
</dbReference>
<evidence type="ECO:0000256" key="2">
    <source>
        <dbReference type="ARBA" id="ARBA00023002"/>
    </source>
</evidence>
<dbReference type="InterPro" id="IPR016161">
    <property type="entry name" value="Ald_DH/histidinol_DH"/>
</dbReference>
<name>A0A843YG45_9RHOB</name>
<evidence type="ECO:0000313" key="8">
    <source>
        <dbReference type="Proteomes" id="UP000444174"/>
    </source>
</evidence>
<keyword evidence="2 5" id="KW-0560">Oxidoreductase</keyword>
<dbReference type="InterPro" id="IPR029510">
    <property type="entry name" value="Ald_DH_CS_GLU"/>
</dbReference>
<evidence type="ECO:0000256" key="4">
    <source>
        <dbReference type="PROSITE-ProRule" id="PRU10007"/>
    </source>
</evidence>
<keyword evidence="8" id="KW-1185">Reference proteome</keyword>
<sequence length="482" mass="50741">MQVGLFIDNTDTQAESGGMFDRRNPVAGDVATTAAAGRAADVDRAVQSCAQAFGEWSALGPNQRRGILNACADALEAKTQDLIKLGADETGGSGPWIGFNVMLAGRILREAAAMTTLIKGEIIPSDKPGTLSMAMRQPVGVLVGMAPWNAPVILAVRSFAMPLACGNTVVMKASEKCPGLHRMIGDAMAEGGLPPGVLNILTHSAEDAPEVVNALVDHPLTRRINFTGSTRVGQIIAERAAKQLKPCLLELGGKSPQVVLDDADIPGAVNAAIFGAFMNQGQICMSAEKIILDESIADDFTAQFAARAEALKTGTPNEQVHLASVVDRDTIDHVARLIADAEAKGAKVLTGGAPAEGTIMPATIVDYVTPEMDIYSSESFGPVTTVMRVKDVESAIAAANDTEYGLTASVFGQDTRRALQVAQRIQTGICHINGPTVGDEAQMPFGGTKRSGYGRFGGTASIEEFTELRWITIEDPGQHYPI</sequence>
<dbReference type="Proteomes" id="UP000444174">
    <property type="component" value="Unassembled WGS sequence"/>
</dbReference>
<dbReference type="FunFam" id="3.40.309.10:FF:000010">
    <property type="entry name" value="Gamma-aminobutyraldehyde dehydrogenase"/>
    <property type="match status" value="1"/>
</dbReference>
<evidence type="ECO:0000256" key="1">
    <source>
        <dbReference type="ARBA" id="ARBA00009986"/>
    </source>
</evidence>
<dbReference type="InterPro" id="IPR016163">
    <property type="entry name" value="Ald_DH_C"/>
</dbReference>
<organism evidence="7 8">
    <name type="scientific">Tritonibacter litoralis</name>
    <dbReference type="NCBI Taxonomy" id="2662264"/>
    <lineage>
        <taxon>Bacteria</taxon>
        <taxon>Pseudomonadati</taxon>
        <taxon>Pseudomonadota</taxon>
        <taxon>Alphaproteobacteria</taxon>
        <taxon>Rhodobacterales</taxon>
        <taxon>Paracoccaceae</taxon>
        <taxon>Tritonibacter</taxon>
    </lineage>
</organism>
<comment type="similarity">
    <text evidence="1 5">Belongs to the aldehyde dehydrogenase family.</text>
</comment>
<dbReference type="Pfam" id="PF00171">
    <property type="entry name" value="Aldedh"/>
    <property type="match status" value="1"/>
</dbReference>
<dbReference type="GO" id="GO:0016620">
    <property type="term" value="F:oxidoreductase activity, acting on the aldehyde or oxo group of donors, NAD or NADP as acceptor"/>
    <property type="evidence" value="ECO:0007669"/>
    <property type="project" value="InterPro"/>
</dbReference>
<dbReference type="InterPro" id="IPR015590">
    <property type="entry name" value="Aldehyde_DH_dom"/>
</dbReference>
<dbReference type="AlphaFoldDB" id="A0A843YG45"/>
<dbReference type="PROSITE" id="PS00687">
    <property type="entry name" value="ALDEHYDE_DEHYDR_GLU"/>
    <property type="match status" value="1"/>
</dbReference>